<evidence type="ECO:0000313" key="1">
    <source>
        <dbReference type="EMBL" id="CAB4627126.1"/>
    </source>
</evidence>
<organism evidence="1">
    <name type="scientific">freshwater metagenome</name>
    <dbReference type="NCBI Taxonomy" id="449393"/>
    <lineage>
        <taxon>unclassified sequences</taxon>
        <taxon>metagenomes</taxon>
        <taxon>ecological metagenomes</taxon>
    </lineage>
</organism>
<name>A0A6J6IRK9_9ZZZZ</name>
<sequence length="116" mass="12848">MKLPSYLFCLKQERTAAHRIVAGTEAADTAADTGVVDIEAVEIEAAALPNQIADRNLRNNFPRLCHAHSYCTAPYCPLDRCLFINLLQPELAERQDFQMLDAAATKPRGRSATSSW</sequence>
<gene>
    <name evidence="1" type="ORF">UFOPK2086_00104</name>
</gene>
<dbReference type="EMBL" id="CAEZVQ010000005">
    <property type="protein sequence ID" value="CAB4627126.1"/>
    <property type="molecule type" value="Genomic_DNA"/>
</dbReference>
<proteinExistence type="predicted"/>
<dbReference type="AlphaFoldDB" id="A0A6J6IRK9"/>
<accession>A0A6J6IRK9</accession>
<protein>
    <submittedName>
        <fullName evidence="1">Unannotated protein</fullName>
    </submittedName>
</protein>
<reference evidence="1" key="1">
    <citation type="submission" date="2020-05" db="EMBL/GenBank/DDBJ databases">
        <authorList>
            <person name="Chiriac C."/>
            <person name="Salcher M."/>
            <person name="Ghai R."/>
            <person name="Kavagutti S V."/>
        </authorList>
    </citation>
    <scope>NUCLEOTIDE SEQUENCE</scope>
</reference>